<protein>
    <submittedName>
        <fullName evidence="1">Tubulin-like doman-containing protein</fullName>
    </submittedName>
</protein>
<evidence type="ECO:0000313" key="1">
    <source>
        <dbReference type="EMBL" id="WOD18956.1"/>
    </source>
</evidence>
<dbReference type="Proteomes" id="UP001302652">
    <property type="component" value="Chromosome 1"/>
</dbReference>
<dbReference type="PROSITE" id="PS00227">
    <property type="entry name" value="TUBULIN"/>
    <property type="match status" value="1"/>
</dbReference>
<organism evidence="1 2">
    <name type="scientific">Paraburkholderia kirstenboschensis</name>
    <dbReference type="NCBI Taxonomy" id="1245436"/>
    <lineage>
        <taxon>Bacteria</taxon>
        <taxon>Pseudomonadati</taxon>
        <taxon>Pseudomonadota</taxon>
        <taxon>Betaproteobacteria</taxon>
        <taxon>Burkholderiales</taxon>
        <taxon>Burkholderiaceae</taxon>
        <taxon>Paraburkholderia</taxon>
    </lineage>
</organism>
<evidence type="ECO:0000313" key="2">
    <source>
        <dbReference type="Proteomes" id="UP001302652"/>
    </source>
</evidence>
<name>A0ABZ0EP69_9BURK</name>
<accession>A0ABZ0EP69</accession>
<dbReference type="EMBL" id="CP136513">
    <property type="protein sequence ID" value="WOD18956.1"/>
    <property type="molecule type" value="Genomic_DNA"/>
</dbReference>
<sequence length="1006" mass="112814">MAHNHLIIGLGGSGGKIIRHLRKTVERNRDVDGNSPSEARFEYLYIDTSTDELDKRDEWRVLGKDIELGRSQFVINTASNVRPVLDDPASFPGLSSWIEPRSIFDFVKPGIAGAAQRRKLGRIVFAQNSPQYVKAVEDRIRELEEGPGGRKGVTIHIVCGLAGGTGSGSIVDAIALIRDKYPNSDLYRILVYALLPEKDSKRVRNVAGFSNYYANGYAALAELNAMAVGQYHPSSVLDGQPRQHDTYFNGCYLVNNVNEHNLQFDVDAELPRIVAEFIYQKTLNTQWEGLGRAEKGENDVKNFETDTGTERSRAKLFLSFGVERIVVPEQEIKEFLAYGFAQQATRQLMYNNFRQGEGYADEPVQKDWGSEARKPDVIQKLLLSDAHLMLETGILEDDAKNAMWKPAREYWKQIVSRLAPEIRADQTLEQTMWVHALNSRLAKVFDETYRTMGGVRKFYEIKANARLEMARHVARQIEKELFSNWKVGTHSLMQLRQFVDALVAMLDERLALFNEEVAKGPAQEQNILKRIAELDAQFNKVGTLGKLFTDKRGALFTDIATQHQDLFALRTLIAGQRFASSLIPFIKDELVTLRGLIDSLHQNLAAATEKVHDEQAARLVANEALNQQRIFDRSAIDRVMKLLTVDEQAQVARTQKVRQSIIELAGTEVDSFDKLARGISLGAIISTISQASAVIVELAHAEIAKNVQPVLHVNIVERLQKQFDANPSGLKEFVSKLYETSGTMLQYDPSEVGRNVANNQGGSIGTARTVAVFLPDCESQKAFHASLTRMFEEQKDMASDTEVACGRLSNEIVVIKIASLMPVRFVESLRVLESHYKGLLGDFNESYLLHSAGNGKNLPPLYAPTGEEVATQVRQKSMPYRLLARLLKLVRERENPKTGVMEWIVAYKDDGLERRMTLNGDSWKAVFEGAQSQEAQSLIETEVRRKVSGELQHVRDKEQVLDDFNALADEVLAKTDDVDDPDYVQIVTLKPQIRELLGLKLSVAAA</sequence>
<reference evidence="1 2" key="1">
    <citation type="submission" date="2023-10" db="EMBL/GenBank/DDBJ databases">
        <title>Surface-active antibiotics is a multifunctional adaptation for post-fire microbes.</title>
        <authorList>
            <person name="Liu M.D."/>
            <person name="Du Y."/>
            <person name="Koupaei S.K."/>
            <person name="Kim N.R."/>
            <person name="Zhang W."/>
            <person name="Traxler M.F."/>
        </authorList>
    </citation>
    <scope>NUCLEOTIDE SEQUENCE [LARGE SCALE GENOMIC DNA]</scope>
    <source>
        <strain evidence="1 2">F3</strain>
    </source>
</reference>
<dbReference type="Gene3D" id="3.40.50.1440">
    <property type="entry name" value="Tubulin/FtsZ, GTPase domain"/>
    <property type="match status" value="1"/>
</dbReference>
<dbReference type="InterPro" id="IPR017975">
    <property type="entry name" value="Tubulin_CS"/>
</dbReference>
<dbReference type="InterPro" id="IPR025904">
    <property type="entry name" value="Tubulin-like"/>
</dbReference>
<dbReference type="Pfam" id="PF13809">
    <property type="entry name" value="Tubulin_2"/>
    <property type="match status" value="1"/>
</dbReference>
<keyword evidence="2" id="KW-1185">Reference proteome</keyword>
<dbReference type="RefSeq" id="WP_317021156.1">
    <property type="nucleotide sequence ID" value="NZ_CP136513.1"/>
</dbReference>
<dbReference type="SUPFAM" id="SSF52490">
    <property type="entry name" value="Tubulin nucleotide-binding domain-like"/>
    <property type="match status" value="1"/>
</dbReference>
<dbReference type="InterPro" id="IPR036525">
    <property type="entry name" value="Tubulin/FtsZ_GTPase_sf"/>
</dbReference>
<gene>
    <name evidence="1" type="ORF">RW095_40495</name>
</gene>
<proteinExistence type="predicted"/>